<comment type="caution">
    <text evidence="9">The sequence shown here is derived from an EMBL/GenBank/DDBJ whole genome shotgun (WGS) entry which is preliminary data.</text>
</comment>
<keyword evidence="4" id="KW-1003">Cell membrane</keyword>
<evidence type="ECO:0000256" key="5">
    <source>
        <dbReference type="ARBA" id="ARBA00022692"/>
    </source>
</evidence>
<keyword evidence="7 8" id="KW-0472">Membrane</keyword>
<keyword evidence="3" id="KW-0050">Antiport</keyword>
<feature type="transmembrane region" description="Helical" evidence="8">
    <location>
        <begin position="10"/>
        <end position="27"/>
    </location>
</feature>
<comment type="similarity">
    <text evidence="2">Belongs to the CPA3 antiporters (TC 2.A.63) subunit E family.</text>
</comment>
<keyword evidence="3" id="KW-0813">Transport</keyword>
<evidence type="ECO:0000256" key="7">
    <source>
        <dbReference type="ARBA" id="ARBA00023136"/>
    </source>
</evidence>
<accession>A0ABS2MS42</accession>
<evidence type="ECO:0000313" key="9">
    <source>
        <dbReference type="EMBL" id="MBM7562219.1"/>
    </source>
</evidence>
<evidence type="ECO:0000256" key="6">
    <source>
        <dbReference type="ARBA" id="ARBA00022989"/>
    </source>
</evidence>
<dbReference type="InterPro" id="IPR002758">
    <property type="entry name" value="Cation_antiport_E"/>
</dbReference>
<reference evidence="9 10" key="1">
    <citation type="submission" date="2021-01" db="EMBL/GenBank/DDBJ databases">
        <title>Genomic Encyclopedia of Type Strains, Phase IV (KMG-IV): sequencing the most valuable type-strain genomes for metagenomic binning, comparative biology and taxonomic classification.</title>
        <authorList>
            <person name="Goeker M."/>
        </authorList>
    </citation>
    <scope>NUCLEOTIDE SEQUENCE [LARGE SCALE GENOMIC DNA]</scope>
    <source>
        <strain evidence="9 10">DSM 24436</strain>
    </source>
</reference>
<comment type="subcellular location">
    <subcellularLocation>
        <location evidence="1">Cell membrane</location>
        <topology evidence="1">Multi-pass membrane protein</topology>
    </subcellularLocation>
</comment>
<dbReference type="PIRSF" id="PIRSF019239">
    <property type="entry name" value="MrpE"/>
    <property type="match status" value="1"/>
</dbReference>
<protein>
    <submittedName>
        <fullName evidence="9">Multisubunit Na+/H+ antiporter MnhE subunit</fullName>
    </submittedName>
</protein>
<evidence type="ECO:0000313" key="10">
    <source>
        <dbReference type="Proteomes" id="UP000767854"/>
    </source>
</evidence>
<evidence type="ECO:0000256" key="2">
    <source>
        <dbReference type="ARBA" id="ARBA00006228"/>
    </source>
</evidence>
<evidence type="ECO:0000256" key="4">
    <source>
        <dbReference type="ARBA" id="ARBA00022475"/>
    </source>
</evidence>
<keyword evidence="10" id="KW-1185">Reference proteome</keyword>
<keyword evidence="6 8" id="KW-1133">Transmembrane helix</keyword>
<proteinExistence type="inferred from homology"/>
<dbReference type="PANTHER" id="PTHR34584:SF1">
    <property type="entry name" value="NA(+)_H(+) ANTIPORTER SUBUNIT E1"/>
    <property type="match status" value="1"/>
</dbReference>
<evidence type="ECO:0000256" key="1">
    <source>
        <dbReference type="ARBA" id="ARBA00004651"/>
    </source>
</evidence>
<name>A0ABS2MS42_9FIRM</name>
<dbReference type="Proteomes" id="UP000767854">
    <property type="component" value="Unassembled WGS sequence"/>
</dbReference>
<dbReference type="EMBL" id="JAFBDT010000014">
    <property type="protein sequence ID" value="MBM7562219.1"/>
    <property type="molecule type" value="Genomic_DNA"/>
</dbReference>
<organism evidence="9 10">
    <name type="scientific">Fusibacter tunisiensis</name>
    <dbReference type="NCBI Taxonomy" id="1008308"/>
    <lineage>
        <taxon>Bacteria</taxon>
        <taxon>Bacillati</taxon>
        <taxon>Bacillota</taxon>
        <taxon>Clostridia</taxon>
        <taxon>Eubacteriales</taxon>
        <taxon>Eubacteriales Family XII. Incertae Sedis</taxon>
        <taxon>Fusibacter</taxon>
    </lineage>
</organism>
<gene>
    <name evidence="9" type="ORF">JOC49_001762</name>
</gene>
<keyword evidence="5 8" id="KW-0812">Transmembrane</keyword>
<dbReference type="PANTHER" id="PTHR34584">
    <property type="entry name" value="NA(+)/H(+) ANTIPORTER SUBUNIT E1"/>
    <property type="match status" value="1"/>
</dbReference>
<dbReference type="Pfam" id="PF01899">
    <property type="entry name" value="MNHE"/>
    <property type="match status" value="1"/>
</dbReference>
<feature type="transmembrane region" description="Helical" evidence="8">
    <location>
        <begin position="62"/>
        <end position="82"/>
    </location>
</feature>
<sequence length="164" mass="18631">MKEGDFIKRIVYYGQLVALFSLFWVVLFESLSFWVLISAPIISILSLILSEKYLLKANYYDLYYFNIFWLLKYTVVLFTEIYKSGFSIIPNILSGHANPGIVDITTEVDTNIGIALIANSITLTPGTITMDVSGQKLKVLWIDPETYNPTMAGLIIKGRLEKLF</sequence>
<evidence type="ECO:0000256" key="3">
    <source>
        <dbReference type="ARBA" id="ARBA00022449"/>
    </source>
</evidence>
<dbReference type="RefSeq" id="WP_204664421.1">
    <property type="nucleotide sequence ID" value="NZ_JAFBDT010000014.1"/>
</dbReference>
<feature type="transmembrane region" description="Helical" evidence="8">
    <location>
        <begin position="33"/>
        <end position="50"/>
    </location>
</feature>
<evidence type="ECO:0000256" key="8">
    <source>
        <dbReference type="SAM" id="Phobius"/>
    </source>
</evidence>